<feature type="transmembrane region" description="Helical" evidence="6">
    <location>
        <begin position="269"/>
        <end position="291"/>
    </location>
</feature>
<dbReference type="InterPro" id="IPR020846">
    <property type="entry name" value="MFS_dom"/>
</dbReference>
<dbReference type="OrthoDB" id="5086884at2759"/>
<evidence type="ECO:0000256" key="3">
    <source>
        <dbReference type="ARBA" id="ARBA00022989"/>
    </source>
</evidence>
<dbReference type="Proteomes" id="UP000054302">
    <property type="component" value="Unassembled WGS sequence"/>
</dbReference>
<dbReference type="PROSITE" id="PS50850">
    <property type="entry name" value="MFS"/>
    <property type="match status" value="1"/>
</dbReference>
<feature type="transmembrane region" description="Helical" evidence="6">
    <location>
        <begin position="379"/>
        <end position="400"/>
    </location>
</feature>
<dbReference type="Pfam" id="PF07690">
    <property type="entry name" value="MFS_1"/>
    <property type="match status" value="1"/>
</dbReference>
<feature type="transmembrane region" description="Helical" evidence="6">
    <location>
        <begin position="148"/>
        <end position="171"/>
    </location>
</feature>
<organism evidence="8 9">
    <name type="scientific">Exophiala mesophila</name>
    <name type="common">Black yeast-like fungus</name>
    <dbReference type="NCBI Taxonomy" id="212818"/>
    <lineage>
        <taxon>Eukaryota</taxon>
        <taxon>Fungi</taxon>
        <taxon>Dikarya</taxon>
        <taxon>Ascomycota</taxon>
        <taxon>Pezizomycotina</taxon>
        <taxon>Eurotiomycetes</taxon>
        <taxon>Chaetothyriomycetidae</taxon>
        <taxon>Chaetothyriales</taxon>
        <taxon>Herpotrichiellaceae</taxon>
        <taxon>Exophiala</taxon>
    </lineage>
</organism>
<sequence>MSTIPVGGTSRTQSQGQWSVPGSHIAENDFESSINSNEILDLPVAEKMPTEVDIEESLEVRIERLGRERPPTFKSIWQELAFLFSVIMSQVLTEYFVSGFGVILPTLIRELNIPASAIVWPATAFSLVIASTLLVFGRFGDMWGAYPVYLWGFSWLCVWSIICGFSINPMMLNFCRALQGLGAAAFLPTGVMIIGSVYRPGPRKNVVFALYGTFAVVGFFLGIFCGGVVGQFLRWSWYFWIGAFLAAISIVTSIFSIPNDRKERRSNNIKMDWLGALVLIPGLILIVFSITQSAHADLRWRTPYIPTLFVLGCLFLFVAVYIEGWVAEFPLLPADLFKVPHMTPLLLALLLLYGTAGIVLLYATQYFQNILDTSPLEIVAWYTPMVVGGLFLSLIEGFILHMVPGRILLVISALGAVGCQVLLATLPDSPNYWAWIFPAMVLCTVGIDLSYTLASVFVTTQFPKARQGLAGGLLNSVLQLGVALLLGFSDIIQSYTVDEVGLKHSYKNVFWLGTAAACVSVVVIAVWGGIPRAKSDLTADEKLELEREATRISSQSVEHTTTR</sequence>
<keyword evidence="3 6" id="KW-1133">Transmembrane helix</keyword>
<keyword evidence="9" id="KW-1185">Reference proteome</keyword>
<dbReference type="AlphaFoldDB" id="A0A0D1Z4X9"/>
<dbReference type="HOGENOM" id="CLU_000960_27_2_1"/>
<dbReference type="InterPro" id="IPR036259">
    <property type="entry name" value="MFS_trans_sf"/>
</dbReference>
<evidence type="ECO:0000313" key="8">
    <source>
        <dbReference type="EMBL" id="KIV88964.1"/>
    </source>
</evidence>
<dbReference type="VEuPathDB" id="FungiDB:PV10_08588"/>
<evidence type="ECO:0000313" key="9">
    <source>
        <dbReference type="Proteomes" id="UP000054302"/>
    </source>
</evidence>
<reference evidence="8 9" key="1">
    <citation type="submission" date="2015-01" db="EMBL/GenBank/DDBJ databases">
        <title>The Genome Sequence of Exophiala mesophila CBS40295.</title>
        <authorList>
            <consortium name="The Broad Institute Genomics Platform"/>
            <person name="Cuomo C."/>
            <person name="de Hoog S."/>
            <person name="Gorbushina A."/>
            <person name="Stielow B."/>
            <person name="Teixiera M."/>
            <person name="Abouelleil A."/>
            <person name="Chapman S.B."/>
            <person name="Priest M."/>
            <person name="Young S.K."/>
            <person name="Wortman J."/>
            <person name="Nusbaum C."/>
            <person name="Birren B."/>
        </authorList>
    </citation>
    <scope>NUCLEOTIDE SEQUENCE [LARGE SCALE GENOMIC DNA]</scope>
    <source>
        <strain evidence="8 9">CBS 40295</strain>
    </source>
</reference>
<dbReference type="OMA" id="FMWGLAW"/>
<feature type="domain" description="Major facilitator superfamily (MFS) profile" evidence="7">
    <location>
        <begin position="82"/>
        <end position="532"/>
    </location>
</feature>
<accession>A0A0D1Z4X9</accession>
<keyword evidence="2 6" id="KW-0812">Transmembrane</keyword>
<dbReference type="RefSeq" id="XP_016220538.1">
    <property type="nucleotide sequence ID" value="XM_016373627.1"/>
</dbReference>
<protein>
    <recommendedName>
        <fullName evidence="7">Major facilitator superfamily (MFS) profile domain-containing protein</fullName>
    </recommendedName>
</protein>
<feature type="transmembrane region" description="Helical" evidence="6">
    <location>
        <begin position="509"/>
        <end position="530"/>
    </location>
</feature>
<feature type="transmembrane region" description="Helical" evidence="6">
    <location>
        <begin position="205"/>
        <end position="229"/>
    </location>
</feature>
<feature type="compositionally biased region" description="Polar residues" evidence="5">
    <location>
        <begin position="1"/>
        <end position="20"/>
    </location>
</feature>
<name>A0A0D1Z4X9_EXOME</name>
<evidence type="ECO:0000256" key="2">
    <source>
        <dbReference type="ARBA" id="ARBA00022692"/>
    </source>
</evidence>
<dbReference type="Gene3D" id="1.20.1250.20">
    <property type="entry name" value="MFS general substrate transporter like domains"/>
    <property type="match status" value="1"/>
</dbReference>
<dbReference type="PANTHER" id="PTHR42718:SF36">
    <property type="entry name" value="MULTIDRUG TRANSPORTER, PUTATIVE (AFU_ORTHOLOGUE AFUA_4G13820)-RELATED"/>
    <property type="match status" value="1"/>
</dbReference>
<dbReference type="InterPro" id="IPR011701">
    <property type="entry name" value="MFS"/>
</dbReference>
<feature type="transmembrane region" description="Helical" evidence="6">
    <location>
        <begin position="432"/>
        <end position="457"/>
    </location>
</feature>
<gene>
    <name evidence="8" type="ORF">PV10_08588</name>
</gene>
<feature type="transmembrane region" description="Helical" evidence="6">
    <location>
        <begin position="345"/>
        <end position="367"/>
    </location>
</feature>
<feature type="transmembrane region" description="Helical" evidence="6">
    <location>
        <begin position="76"/>
        <end position="97"/>
    </location>
</feature>
<evidence type="ECO:0000256" key="5">
    <source>
        <dbReference type="SAM" id="MobiDB-lite"/>
    </source>
</evidence>
<feature type="transmembrane region" description="Helical" evidence="6">
    <location>
        <begin position="407"/>
        <end position="426"/>
    </location>
</feature>
<feature type="region of interest" description="Disordered" evidence="5">
    <location>
        <begin position="1"/>
        <end position="22"/>
    </location>
</feature>
<evidence type="ECO:0000259" key="7">
    <source>
        <dbReference type="PROSITE" id="PS50850"/>
    </source>
</evidence>
<feature type="transmembrane region" description="Helical" evidence="6">
    <location>
        <begin position="177"/>
        <end position="198"/>
    </location>
</feature>
<dbReference type="GO" id="GO:0016020">
    <property type="term" value="C:membrane"/>
    <property type="evidence" value="ECO:0007669"/>
    <property type="project" value="UniProtKB-SubCell"/>
</dbReference>
<dbReference type="EMBL" id="KN847525">
    <property type="protein sequence ID" value="KIV88964.1"/>
    <property type="molecule type" value="Genomic_DNA"/>
</dbReference>
<dbReference type="SUPFAM" id="SSF103473">
    <property type="entry name" value="MFS general substrate transporter"/>
    <property type="match status" value="1"/>
</dbReference>
<comment type="subcellular location">
    <subcellularLocation>
        <location evidence="1">Membrane</location>
        <topology evidence="1">Multi-pass membrane protein</topology>
    </subcellularLocation>
</comment>
<feature type="transmembrane region" description="Helical" evidence="6">
    <location>
        <begin position="235"/>
        <end position="257"/>
    </location>
</feature>
<dbReference type="GO" id="GO:0022857">
    <property type="term" value="F:transmembrane transporter activity"/>
    <property type="evidence" value="ECO:0007669"/>
    <property type="project" value="InterPro"/>
</dbReference>
<evidence type="ECO:0000256" key="6">
    <source>
        <dbReference type="SAM" id="Phobius"/>
    </source>
</evidence>
<dbReference type="GeneID" id="27326433"/>
<dbReference type="PANTHER" id="PTHR42718">
    <property type="entry name" value="MAJOR FACILITATOR SUPERFAMILY MULTIDRUG TRANSPORTER MFSC"/>
    <property type="match status" value="1"/>
</dbReference>
<evidence type="ECO:0000256" key="4">
    <source>
        <dbReference type="ARBA" id="ARBA00023136"/>
    </source>
</evidence>
<keyword evidence="4 6" id="KW-0472">Membrane</keyword>
<feature type="transmembrane region" description="Helical" evidence="6">
    <location>
        <begin position="117"/>
        <end position="136"/>
    </location>
</feature>
<feature type="transmembrane region" description="Helical" evidence="6">
    <location>
        <begin position="303"/>
        <end position="324"/>
    </location>
</feature>
<feature type="transmembrane region" description="Helical" evidence="6">
    <location>
        <begin position="469"/>
        <end position="489"/>
    </location>
</feature>
<dbReference type="Gene3D" id="1.20.1720.10">
    <property type="entry name" value="Multidrug resistance protein D"/>
    <property type="match status" value="1"/>
</dbReference>
<evidence type="ECO:0000256" key="1">
    <source>
        <dbReference type="ARBA" id="ARBA00004141"/>
    </source>
</evidence>
<proteinExistence type="predicted"/>